<protein>
    <submittedName>
        <fullName evidence="2">Uncharacterized protein</fullName>
    </submittedName>
</protein>
<name>A0A9Q1JNU9_9CARY</name>
<gene>
    <name evidence="2" type="ORF">Cgig2_001116</name>
</gene>
<evidence type="ECO:0000313" key="2">
    <source>
        <dbReference type="EMBL" id="KAJ8426935.1"/>
    </source>
</evidence>
<proteinExistence type="predicted"/>
<reference evidence="2" key="1">
    <citation type="submission" date="2022-04" db="EMBL/GenBank/DDBJ databases">
        <title>Carnegiea gigantea Genome sequencing and assembly v2.</title>
        <authorList>
            <person name="Copetti D."/>
            <person name="Sanderson M.J."/>
            <person name="Burquez A."/>
            <person name="Wojciechowski M.F."/>
        </authorList>
    </citation>
    <scope>NUCLEOTIDE SEQUENCE</scope>
    <source>
        <strain evidence="2">SGP5-SGP5p</strain>
        <tissue evidence="2">Aerial part</tissue>
    </source>
</reference>
<keyword evidence="3" id="KW-1185">Reference proteome</keyword>
<feature type="region of interest" description="Disordered" evidence="1">
    <location>
        <begin position="129"/>
        <end position="158"/>
    </location>
</feature>
<accession>A0A9Q1JNU9</accession>
<evidence type="ECO:0000313" key="3">
    <source>
        <dbReference type="Proteomes" id="UP001153076"/>
    </source>
</evidence>
<dbReference type="AlphaFoldDB" id="A0A9Q1JNU9"/>
<dbReference type="Proteomes" id="UP001153076">
    <property type="component" value="Unassembled WGS sequence"/>
</dbReference>
<comment type="caution">
    <text evidence="2">The sequence shown here is derived from an EMBL/GenBank/DDBJ whole genome shotgun (WGS) entry which is preliminary data.</text>
</comment>
<evidence type="ECO:0000256" key="1">
    <source>
        <dbReference type="SAM" id="MobiDB-lite"/>
    </source>
</evidence>
<feature type="compositionally biased region" description="Basic and acidic residues" evidence="1">
    <location>
        <begin position="144"/>
        <end position="157"/>
    </location>
</feature>
<sequence>MLSPSLSRNLSSSHLYLRSLSSLTSPSSQKPLISLLLVLSMLSLISLKRRLYRNLCDQGTKFASSTTFAPLPGNFNTTTLQIGRIGSHRYHPRSQRATQAVARGSTRLRFRNRGGISGAVLADRGFGKYTEEEGSQQGPSSAARVEHAPPLRPRSDGRGYFGEFTHSLARFRGYESDSPVDLVAVALPLTPLMIWIDYLGF</sequence>
<dbReference type="EMBL" id="JAKOGI010001217">
    <property type="protein sequence ID" value="KAJ8426935.1"/>
    <property type="molecule type" value="Genomic_DNA"/>
</dbReference>
<organism evidence="2 3">
    <name type="scientific">Carnegiea gigantea</name>
    <dbReference type="NCBI Taxonomy" id="171969"/>
    <lineage>
        <taxon>Eukaryota</taxon>
        <taxon>Viridiplantae</taxon>
        <taxon>Streptophyta</taxon>
        <taxon>Embryophyta</taxon>
        <taxon>Tracheophyta</taxon>
        <taxon>Spermatophyta</taxon>
        <taxon>Magnoliopsida</taxon>
        <taxon>eudicotyledons</taxon>
        <taxon>Gunneridae</taxon>
        <taxon>Pentapetalae</taxon>
        <taxon>Caryophyllales</taxon>
        <taxon>Cactineae</taxon>
        <taxon>Cactaceae</taxon>
        <taxon>Cactoideae</taxon>
        <taxon>Echinocereeae</taxon>
        <taxon>Carnegiea</taxon>
    </lineage>
</organism>